<evidence type="ECO:0000313" key="3">
    <source>
        <dbReference type="Proteomes" id="UP000032142"/>
    </source>
</evidence>
<keyword evidence="3" id="KW-1185">Reference proteome</keyword>
<dbReference type="AlphaFoldDB" id="A0A0B0NRW9"/>
<evidence type="ECO:0000256" key="1">
    <source>
        <dbReference type="SAM" id="Phobius"/>
    </source>
</evidence>
<dbReference type="Proteomes" id="UP000032142">
    <property type="component" value="Unassembled WGS sequence"/>
</dbReference>
<organism evidence="2 3">
    <name type="scientific">Gossypium arboreum</name>
    <name type="common">Tree cotton</name>
    <name type="synonym">Gossypium nanking</name>
    <dbReference type="NCBI Taxonomy" id="29729"/>
    <lineage>
        <taxon>Eukaryota</taxon>
        <taxon>Viridiplantae</taxon>
        <taxon>Streptophyta</taxon>
        <taxon>Embryophyta</taxon>
        <taxon>Tracheophyta</taxon>
        <taxon>Spermatophyta</taxon>
        <taxon>Magnoliopsida</taxon>
        <taxon>eudicotyledons</taxon>
        <taxon>Gunneridae</taxon>
        <taxon>Pentapetalae</taxon>
        <taxon>rosids</taxon>
        <taxon>malvids</taxon>
        <taxon>Malvales</taxon>
        <taxon>Malvaceae</taxon>
        <taxon>Malvoideae</taxon>
        <taxon>Gossypium</taxon>
    </lineage>
</organism>
<proteinExistence type="predicted"/>
<reference evidence="3" key="1">
    <citation type="submission" date="2014-09" db="EMBL/GenBank/DDBJ databases">
        <authorList>
            <person name="Mudge J."/>
            <person name="Ramaraj T."/>
            <person name="Lindquist I.E."/>
            <person name="Bharti A.K."/>
            <person name="Sundararajan A."/>
            <person name="Cameron C.T."/>
            <person name="Woodward J.E."/>
            <person name="May G.D."/>
            <person name="Brubaker C."/>
            <person name="Broadhvest J."/>
            <person name="Wilkins T.A."/>
        </authorList>
    </citation>
    <scope>NUCLEOTIDE SEQUENCE</scope>
    <source>
        <strain evidence="3">cv. AKA8401</strain>
    </source>
</reference>
<accession>A0A0B0NRW9</accession>
<protein>
    <submittedName>
        <fullName evidence="2">Uncharacterized protein</fullName>
    </submittedName>
</protein>
<keyword evidence="1" id="KW-0472">Membrane</keyword>
<dbReference type="EMBL" id="KN404159">
    <property type="protein sequence ID" value="KHG15605.1"/>
    <property type="molecule type" value="Genomic_DNA"/>
</dbReference>
<gene>
    <name evidence="2" type="ORF">F383_21134</name>
</gene>
<keyword evidence="1" id="KW-0812">Transmembrane</keyword>
<sequence>MAVMATTDGFPGDGMMGRRQCKWRQVALGFAASFFSAGGLGLFVIGSGSLGLVLGLGILG</sequence>
<name>A0A0B0NRW9_GOSAR</name>
<feature type="transmembrane region" description="Helical" evidence="1">
    <location>
        <begin position="26"/>
        <end position="59"/>
    </location>
</feature>
<keyword evidence="1" id="KW-1133">Transmembrane helix</keyword>
<evidence type="ECO:0000313" key="2">
    <source>
        <dbReference type="EMBL" id="KHG15605.1"/>
    </source>
</evidence>